<proteinExistence type="predicted"/>
<dbReference type="EMBL" id="AP021861">
    <property type="protein sequence ID" value="BBO30740.1"/>
    <property type="molecule type" value="Genomic_DNA"/>
</dbReference>
<accession>A0A5K7X2P7</accession>
<dbReference type="Proteomes" id="UP000326837">
    <property type="component" value="Chromosome"/>
</dbReference>
<dbReference type="KEGG" id="lpav:PLANPX_0352"/>
<evidence type="ECO:0000313" key="2">
    <source>
        <dbReference type="Proteomes" id="UP000326837"/>
    </source>
</evidence>
<name>A0A5K7X2P7_9BACT</name>
<sequence length="38" mass="4307">MNGRPFRWLVEHRLLHKFGDGAHLLVAAFSLTFALLAT</sequence>
<keyword evidence="2" id="KW-1185">Reference proteome</keyword>
<protein>
    <submittedName>
        <fullName evidence="1">Uncharacterized protein</fullName>
    </submittedName>
</protein>
<reference evidence="2" key="1">
    <citation type="submission" date="2019-10" db="EMBL/GenBank/DDBJ databases">
        <title>Lacipirellula parvula gen. nov., sp. nov., representing a lineage of planctomycetes widespread in freshwater anoxic habitats, and description of the family Lacipirellulaceae.</title>
        <authorList>
            <person name="Dedysh S.N."/>
            <person name="Kulichevskaya I.S."/>
            <person name="Beletsky A.V."/>
            <person name="Rakitin A.L."/>
            <person name="Mardanov A.V."/>
            <person name="Ivanova A.A."/>
            <person name="Saltykova V.X."/>
            <person name="Rijpstra W.I.C."/>
            <person name="Sinninghe Damste J.S."/>
            <person name="Ravin N.V."/>
        </authorList>
    </citation>
    <scope>NUCLEOTIDE SEQUENCE [LARGE SCALE GENOMIC DNA]</scope>
    <source>
        <strain evidence="2">PX69</strain>
    </source>
</reference>
<gene>
    <name evidence="1" type="ORF">PLANPX_0352</name>
</gene>
<evidence type="ECO:0000313" key="1">
    <source>
        <dbReference type="EMBL" id="BBO30740.1"/>
    </source>
</evidence>
<organism evidence="1 2">
    <name type="scientific">Lacipirellula parvula</name>
    <dbReference type="NCBI Taxonomy" id="2650471"/>
    <lineage>
        <taxon>Bacteria</taxon>
        <taxon>Pseudomonadati</taxon>
        <taxon>Planctomycetota</taxon>
        <taxon>Planctomycetia</taxon>
        <taxon>Pirellulales</taxon>
        <taxon>Lacipirellulaceae</taxon>
        <taxon>Lacipirellula</taxon>
    </lineage>
</organism>
<dbReference type="AlphaFoldDB" id="A0A5K7X2P7"/>